<keyword evidence="3" id="KW-0998">Cell outer membrane</keyword>
<dbReference type="NCBIfam" id="TIGR01782">
    <property type="entry name" value="TonB-Xanth-Caul"/>
    <property type="match status" value="1"/>
</dbReference>
<keyword evidence="2 4" id="KW-0472">Membrane</keyword>
<dbReference type="InterPro" id="IPR036942">
    <property type="entry name" value="Beta-barrel_TonB_sf"/>
</dbReference>
<keyword evidence="5" id="KW-0732">Signal</keyword>
<feature type="domain" description="TonB-dependent receptor plug" evidence="7">
    <location>
        <begin position="60"/>
        <end position="163"/>
    </location>
</feature>
<proteinExistence type="inferred from homology"/>
<evidence type="ECO:0000256" key="2">
    <source>
        <dbReference type="ARBA" id="ARBA00023136"/>
    </source>
</evidence>
<evidence type="ECO:0000313" key="8">
    <source>
        <dbReference type="EMBL" id="PRO67716.1"/>
    </source>
</evidence>
<dbReference type="InterPro" id="IPR012910">
    <property type="entry name" value="Plug_dom"/>
</dbReference>
<dbReference type="Gene3D" id="2.40.170.20">
    <property type="entry name" value="TonB-dependent receptor, beta-barrel domain"/>
    <property type="match status" value="1"/>
</dbReference>
<dbReference type="PANTHER" id="PTHR40980:SF3">
    <property type="entry name" value="TONB-DEPENDENT RECEPTOR-LIKE BETA-BARREL DOMAIN-CONTAINING PROTEIN"/>
    <property type="match status" value="1"/>
</dbReference>
<organism evidence="8 9">
    <name type="scientific">Alteromonas gracilis</name>
    <dbReference type="NCBI Taxonomy" id="1479524"/>
    <lineage>
        <taxon>Bacteria</taxon>
        <taxon>Pseudomonadati</taxon>
        <taxon>Pseudomonadota</taxon>
        <taxon>Gammaproteobacteria</taxon>
        <taxon>Alteromonadales</taxon>
        <taxon>Alteromonadaceae</taxon>
        <taxon>Alteromonas/Salinimonas group</taxon>
        <taxon>Alteromonas</taxon>
    </lineage>
</organism>
<sequence>MHMTTFKKTRLASSMSLVLGALITSPVQAQENDNEIEAGNFEVIEVSGIRESLTKAMLTKKAASGVVDAISAEDIGKFPDTNLAESLQRITGVSIDRSQGEGSRITVRGFGPDYNLVTLNGRQMPAANIAATSASSSRSYDFANLASEGVSAVEVYKTSLASQPTGGIGSTVNLVTAKPLANPGRKATITAKGMMDGSTETGSSITPLVSGIYSETFNDDKFGIQIIGSYQERDGGQASAETGNGWYTIKGDGGDWGSLPRDGSFTNIPGPNDVYSTPRNLAYNFDEFSRTRTNGQLTLQYAPNDRITTSLDYTYSELEVQTQRQQLSTWFNGLPAYGEYTPGTNSEGSVMGPVIYADSTCCDIGLGTSDTSTYNENKSLGFNVEWVATDNLTLELDVHSSTAEAGPSNDLGSDNVVSAVSFDRVLTEVDYSQDFPVMDITYADGVNGLDPARMSTSGTSFRNSYMKSEIDQVQFRGNYFFDEGTITSIDFGITAMEAKNRSAYSVAQRDTWGGYGTADDYPDDIFMQEDLPSRFDDVLGSNGADLEPFYYASNMQDLIGAISAIAAANGETISPCGTRLCMDPNYQVDRRVTETQIAAYLQANMEFELAGKPVWVSAGLRYEDTDVESTALVPQFTTIQWSGANEFNAVIDGETFTTLDGGYDHFLPSLDFKMEMSEDWYVRASYSETITRPGYGDIQGGLTVNQLARFNGGTGNAGNPNLLPFESTNIDFSTEYYYGEGSYVSIGYFDKTVDNFIGSDTFVDTIFDLPTPFGGPRYDEAVAALGTDDAGAVLEYLRANFGDPVQGIPGEDPLLPITVTQAVNSDTSRSVDGFEMAVQHIFGETGFGVIVNYTTVDGDVTYDNYNTNKGEGVQNQFVLLGLSDTANAVLFYEKDEWEVRVAWNWRDKFLSGTIDGNGERNPTYVEAYDQIDVNVRYNVNENLELFVEGINVTGEYQRAHGRHPNMLMGIYDVEPRYNVGVRYSF</sequence>
<evidence type="ECO:0000256" key="3">
    <source>
        <dbReference type="ARBA" id="ARBA00023237"/>
    </source>
</evidence>
<comment type="similarity">
    <text evidence="4">Belongs to the TonB-dependent receptor family.</text>
</comment>
<dbReference type="Proteomes" id="UP000239539">
    <property type="component" value="Unassembled WGS sequence"/>
</dbReference>
<evidence type="ECO:0000259" key="7">
    <source>
        <dbReference type="Pfam" id="PF07715"/>
    </source>
</evidence>
<dbReference type="Pfam" id="PF07715">
    <property type="entry name" value="Plug"/>
    <property type="match status" value="1"/>
</dbReference>
<dbReference type="InterPro" id="IPR000531">
    <property type="entry name" value="Beta-barrel_TonB"/>
</dbReference>
<keyword evidence="4" id="KW-0798">TonB box</keyword>
<dbReference type="InterPro" id="IPR010104">
    <property type="entry name" value="TonB_rcpt_bac"/>
</dbReference>
<protein>
    <submittedName>
        <fullName evidence="8">TonB-dependent receptor</fullName>
    </submittedName>
</protein>
<evidence type="ECO:0000256" key="1">
    <source>
        <dbReference type="ARBA" id="ARBA00004442"/>
    </source>
</evidence>
<dbReference type="Pfam" id="PF00593">
    <property type="entry name" value="TonB_dep_Rec_b-barrel"/>
    <property type="match status" value="1"/>
</dbReference>
<evidence type="ECO:0000256" key="5">
    <source>
        <dbReference type="SAM" id="SignalP"/>
    </source>
</evidence>
<dbReference type="PANTHER" id="PTHR40980">
    <property type="entry name" value="PLUG DOMAIN-CONTAINING PROTEIN"/>
    <property type="match status" value="1"/>
</dbReference>
<keyword evidence="9" id="KW-1185">Reference proteome</keyword>
<comment type="subcellular location">
    <subcellularLocation>
        <location evidence="1 4">Cell outer membrane</location>
    </subcellularLocation>
</comment>
<dbReference type="Gene3D" id="2.170.130.10">
    <property type="entry name" value="TonB-dependent receptor, plug domain"/>
    <property type="match status" value="1"/>
</dbReference>
<keyword evidence="8" id="KW-0675">Receptor</keyword>
<feature type="signal peptide" evidence="5">
    <location>
        <begin position="1"/>
        <end position="29"/>
    </location>
</feature>
<dbReference type="SUPFAM" id="SSF56935">
    <property type="entry name" value="Porins"/>
    <property type="match status" value="1"/>
</dbReference>
<accession>A0ABX5CLU3</accession>
<feature type="chain" id="PRO_5047505929" evidence="5">
    <location>
        <begin position="30"/>
        <end position="985"/>
    </location>
</feature>
<reference evidence="9" key="1">
    <citation type="journal article" date="2020" name="Int. J. Syst. Evol. Microbiol.">
        <title>Alteromonas alba sp. nov., a marine bacterium isolated from the seawater of the West Pacific Ocean.</title>
        <authorList>
            <person name="Sun C."/>
            <person name="Wu Y.-H."/>
            <person name="Xamxidin M."/>
            <person name="Cheng H."/>
            <person name="Xu X.-W."/>
        </authorList>
    </citation>
    <scope>NUCLEOTIDE SEQUENCE [LARGE SCALE GENOMIC DNA]</scope>
    <source>
        <strain evidence="9">9a2</strain>
    </source>
</reference>
<name>A0ABX5CLU3_9ALTE</name>
<evidence type="ECO:0000256" key="4">
    <source>
        <dbReference type="RuleBase" id="RU003357"/>
    </source>
</evidence>
<feature type="domain" description="TonB-dependent receptor-like beta-barrel" evidence="6">
    <location>
        <begin position="446"/>
        <end position="952"/>
    </location>
</feature>
<dbReference type="InterPro" id="IPR037066">
    <property type="entry name" value="Plug_dom_sf"/>
</dbReference>
<dbReference type="EMBL" id="PVNO01000031">
    <property type="protein sequence ID" value="PRO67716.1"/>
    <property type="molecule type" value="Genomic_DNA"/>
</dbReference>
<comment type="caution">
    <text evidence="8">The sequence shown here is derived from an EMBL/GenBank/DDBJ whole genome shotgun (WGS) entry which is preliminary data.</text>
</comment>
<gene>
    <name evidence="8" type="ORF">C6Y39_18105</name>
</gene>
<evidence type="ECO:0000313" key="9">
    <source>
        <dbReference type="Proteomes" id="UP000239539"/>
    </source>
</evidence>
<evidence type="ECO:0000259" key="6">
    <source>
        <dbReference type="Pfam" id="PF00593"/>
    </source>
</evidence>